<dbReference type="SMART" id="SM00857">
    <property type="entry name" value="Resolvase"/>
    <property type="match status" value="1"/>
</dbReference>
<dbReference type="PROSITE" id="PS51737">
    <property type="entry name" value="RECOMBINASE_DNA_BIND"/>
    <property type="match status" value="1"/>
</dbReference>
<evidence type="ECO:0000256" key="1">
    <source>
        <dbReference type="SAM" id="Coils"/>
    </source>
</evidence>
<proteinExistence type="predicted"/>
<protein>
    <recommendedName>
        <fullName evidence="6">Resolvase, N-terminal domain</fullName>
    </recommendedName>
</protein>
<dbReference type="SUPFAM" id="SSF53041">
    <property type="entry name" value="Resolvase-like"/>
    <property type="match status" value="1"/>
</dbReference>
<organism evidence="4 5">
    <name type="scientific">Thermosipho melanesiensis</name>
    <dbReference type="NCBI Taxonomy" id="46541"/>
    <lineage>
        <taxon>Bacteria</taxon>
        <taxon>Thermotogati</taxon>
        <taxon>Thermotogota</taxon>
        <taxon>Thermotogae</taxon>
        <taxon>Thermotogales</taxon>
        <taxon>Fervidobacteriaceae</taxon>
        <taxon>Thermosipho</taxon>
    </lineage>
</organism>
<dbReference type="InterPro" id="IPR050639">
    <property type="entry name" value="SSR_resolvase"/>
</dbReference>
<feature type="domain" description="Recombinase" evidence="3">
    <location>
        <begin position="155"/>
        <end position="282"/>
    </location>
</feature>
<feature type="domain" description="Resolvase/invertase-type recombinase catalytic" evidence="2">
    <location>
        <begin position="3"/>
        <end position="147"/>
    </location>
</feature>
<evidence type="ECO:0008006" key="6">
    <source>
        <dbReference type="Google" id="ProtNLM"/>
    </source>
</evidence>
<dbReference type="PANTHER" id="PTHR30461:SF23">
    <property type="entry name" value="DNA RECOMBINASE-RELATED"/>
    <property type="match status" value="1"/>
</dbReference>
<dbReference type="RefSeq" id="WP_012057692.1">
    <property type="nucleotide sequence ID" value="NZ_CP007389.1"/>
</dbReference>
<gene>
    <name evidence="4" type="ORF">BW47_07910</name>
</gene>
<accession>A0ABM6GGY3</accession>
<evidence type="ECO:0000259" key="3">
    <source>
        <dbReference type="PROSITE" id="PS51737"/>
    </source>
</evidence>
<dbReference type="PROSITE" id="PS51736">
    <property type="entry name" value="RECOMBINASES_3"/>
    <property type="match status" value="1"/>
</dbReference>
<dbReference type="InterPro" id="IPR025827">
    <property type="entry name" value="Zn_ribbon_recom_dom"/>
</dbReference>
<dbReference type="InterPro" id="IPR011109">
    <property type="entry name" value="DNA_bind_recombinase_dom"/>
</dbReference>
<reference evidence="4 5" key="1">
    <citation type="submission" date="2014-02" db="EMBL/GenBank/DDBJ databases">
        <title>Diversity of Thermotogales isolates from hydrothermal vents.</title>
        <authorList>
            <person name="Haverkamp T.H.A."/>
            <person name="Lossouarn J."/>
            <person name="Geslin C."/>
            <person name="Nesbo C.L."/>
        </authorList>
    </citation>
    <scope>NUCLEOTIDE SEQUENCE [LARGE SCALE GENOMIC DNA]</scope>
    <source>
        <strain evidence="4 5">431</strain>
    </source>
</reference>
<evidence type="ECO:0000313" key="5">
    <source>
        <dbReference type="Proteomes" id="UP000185490"/>
    </source>
</evidence>
<dbReference type="Gene3D" id="3.90.1750.20">
    <property type="entry name" value="Putative Large Serine Recombinase, Chain B, Domain 2"/>
    <property type="match status" value="1"/>
</dbReference>
<dbReference type="Pfam" id="PF13408">
    <property type="entry name" value="Zn_ribbon_recom"/>
    <property type="match status" value="1"/>
</dbReference>
<dbReference type="Gene3D" id="3.40.50.1390">
    <property type="entry name" value="Resolvase, N-terminal catalytic domain"/>
    <property type="match status" value="1"/>
</dbReference>
<dbReference type="Pfam" id="PF07508">
    <property type="entry name" value="Recombinase"/>
    <property type="match status" value="1"/>
</dbReference>
<keyword evidence="5" id="KW-1185">Reference proteome</keyword>
<dbReference type="Pfam" id="PF00239">
    <property type="entry name" value="Resolvase"/>
    <property type="match status" value="1"/>
</dbReference>
<dbReference type="Proteomes" id="UP000185490">
    <property type="component" value="Chromosome"/>
</dbReference>
<sequence length="485" mass="56421">MKRAAAYARYSSDRQSDTSIEAQLEKIRKYCEEKGYVVVKEYIDRAQSAATDKRIAFQQMFKDAENHEFDVVVVYKLDRFARNLYDSVVYTKKLEELNIALESTTEPITQDIAGKFFRNIMGAINELYIENLKQEIRDKAIVVAKKGYFMGGVPPFGFKLVEETDEYGKKRKRYEIDENEAPYVREIFQLASQGVTLRQIADKLNQKGLKTRRGNKWTVRALYEMILNEKYAGIYTYQKGTKHNYHANREDVIRIPGVIPAIVDEETYWNARNKLGIGSKRVKRHHYLLNGILYCAVCGNPMNGGAQSGDYPRYMCSYAKRFKEKGHVSIGKKKIEDYVLTHIKHTFFTNVDFEKLAKQLNKELNKTNKTKEKQIQKLKAELAEINLKLQRATQAILAGVELDTLKDEIEKLKQQKIEKEFKLEKVVNEETPSLITPEGLQLLWNELQKLLETEKELVIKKLIERITVYPDGFIDIKYRNVISYI</sequence>
<feature type="coiled-coil region" evidence="1">
    <location>
        <begin position="350"/>
        <end position="429"/>
    </location>
</feature>
<dbReference type="CDD" id="cd00338">
    <property type="entry name" value="Ser_Recombinase"/>
    <property type="match status" value="1"/>
</dbReference>
<dbReference type="EMBL" id="CP007389">
    <property type="protein sequence ID" value="APT74927.1"/>
    <property type="molecule type" value="Genomic_DNA"/>
</dbReference>
<dbReference type="InterPro" id="IPR006119">
    <property type="entry name" value="Resolv_N"/>
</dbReference>
<dbReference type="InterPro" id="IPR038109">
    <property type="entry name" value="DNA_bind_recomb_sf"/>
</dbReference>
<keyword evidence="1" id="KW-0175">Coiled coil</keyword>
<evidence type="ECO:0000313" key="4">
    <source>
        <dbReference type="EMBL" id="APT74927.1"/>
    </source>
</evidence>
<evidence type="ECO:0000259" key="2">
    <source>
        <dbReference type="PROSITE" id="PS51736"/>
    </source>
</evidence>
<dbReference type="PANTHER" id="PTHR30461">
    <property type="entry name" value="DNA-INVERTASE FROM LAMBDOID PROPHAGE"/>
    <property type="match status" value="1"/>
</dbReference>
<dbReference type="InterPro" id="IPR036162">
    <property type="entry name" value="Resolvase-like_N_sf"/>
</dbReference>
<name>A0ABM6GGY3_9BACT</name>